<reference evidence="1 2" key="1">
    <citation type="submission" date="2020-08" db="EMBL/GenBank/DDBJ databases">
        <authorList>
            <person name="Liu C."/>
            <person name="Sun Q."/>
        </authorList>
    </citation>
    <scope>NUCLEOTIDE SEQUENCE [LARGE SCALE GENOMIC DNA]</scope>
    <source>
        <strain evidence="1 2">NSJ-59</strain>
    </source>
</reference>
<organism evidence="1 2">
    <name type="scientific">Megasphaera hominis</name>
    <dbReference type="NCBI Taxonomy" id="159836"/>
    <lineage>
        <taxon>Bacteria</taxon>
        <taxon>Bacillati</taxon>
        <taxon>Bacillota</taxon>
        <taxon>Negativicutes</taxon>
        <taxon>Veillonellales</taxon>
        <taxon>Veillonellaceae</taxon>
        <taxon>Megasphaera</taxon>
    </lineage>
</organism>
<dbReference type="RefSeq" id="WP_186502845.1">
    <property type="nucleotide sequence ID" value="NZ_JACOGK010000012.1"/>
</dbReference>
<evidence type="ECO:0000313" key="2">
    <source>
        <dbReference type="Proteomes" id="UP000606870"/>
    </source>
</evidence>
<protein>
    <recommendedName>
        <fullName evidence="3">HD domain-containing protein</fullName>
    </recommendedName>
</protein>
<dbReference type="Gene3D" id="1.10.3210.10">
    <property type="entry name" value="Hypothetical protein af1432"/>
    <property type="match status" value="1"/>
</dbReference>
<keyword evidence="2" id="KW-1185">Reference proteome</keyword>
<comment type="caution">
    <text evidence="1">The sequence shown here is derived from an EMBL/GenBank/DDBJ whole genome shotgun (WGS) entry which is preliminary data.</text>
</comment>
<sequence>MRQVIPASIREDYVYWKTYMHEHVDFSHGASVIHTKAHCERVLLYALILARKLKLTEAETTSLCHAAVYHDSRRHDDWLDVGHGKRAAEYYRQACQAEALPFYRLAYDVMAWHDHADEEGLAVIREHAASPHAGLVYQAFKDADALDRFRLGPDGLDVRYLRSEAARQLYDYAHAVWTDGLEEG</sequence>
<name>A0ABR6VHI9_9FIRM</name>
<accession>A0ABR6VHI9</accession>
<evidence type="ECO:0008006" key="3">
    <source>
        <dbReference type="Google" id="ProtNLM"/>
    </source>
</evidence>
<gene>
    <name evidence="1" type="ORF">H8J70_05430</name>
</gene>
<proteinExistence type="predicted"/>
<dbReference type="EMBL" id="JACOGK010000012">
    <property type="protein sequence ID" value="MBC3536689.1"/>
    <property type="molecule type" value="Genomic_DNA"/>
</dbReference>
<dbReference type="Proteomes" id="UP000606870">
    <property type="component" value="Unassembled WGS sequence"/>
</dbReference>
<dbReference type="SUPFAM" id="SSF109604">
    <property type="entry name" value="HD-domain/PDEase-like"/>
    <property type="match status" value="1"/>
</dbReference>
<evidence type="ECO:0000313" key="1">
    <source>
        <dbReference type="EMBL" id="MBC3536689.1"/>
    </source>
</evidence>